<protein>
    <submittedName>
        <fullName evidence="2">Uncharacterized protein</fullName>
    </submittedName>
</protein>
<reference evidence="2" key="2">
    <citation type="journal article" date="2015" name="Data Brief">
        <title>Shoot transcriptome of the giant reed, Arundo donax.</title>
        <authorList>
            <person name="Barrero R.A."/>
            <person name="Guerrero F.D."/>
            <person name="Moolhuijzen P."/>
            <person name="Goolsby J.A."/>
            <person name="Tidwell J."/>
            <person name="Bellgard S.E."/>
            <person name="Bellgard M.I."/>
        </authorList>
    </citation>
    <scope>NUCLEOTIDE SEQUENCE</scope>
    <source>
        <tissue evidence="2">Shoot tissue taken approximately 20 cm above the soil surface</tissue>
    </source>
</reference>
<dbReference type="AlphaFoldDB" id="A0A0A9HJ95"/>
<evidence type="ECO:0000256" key="1">
    <source>
        <dbReference type="SAM" id="Phobius"/>
    </source>
</evidence>
<accession>A0A0A9HJ95</accession>
<feature type="transmembrane region" description="Helical" evidence="1">
    <location>
        <begin position="15"/>
        <end position="33"/>
    </location>
</feature>
<proteinExistence type="predicted"/>
<reference evidence="2" key="1">
    <citation type="submission" date="2014-09" db="EMBL/GenBank/DDBJ databases">
        <authorList>
            <person name="Magalhaes I.L.F."/>
            <person name="Oliveira U."/>
            <person name="Santos F.R."/>
            <person name="Vidigal T.H.D.A."/>
            <person name="Brescovit A.D."/>
            <person name="Santos A.J."/>
        </authorList>
    </citation>
    <scope>NUCLEOTIDE SEQUENCE</scope>
    <source>
        <tissue evidence="2">Shoot tissue taken approximately 20 cm above the soil surface</tissue>
    </source>
</reference>
<keyword evidence="1" id="KW-0812">Transmembrane</keyword>
<dbReference type="EMBL" id="GBRH01161997">
    <property type="protein sequence ID" value="JAE35899.1"/>
    <property type="molecule type" value="Transcribed_RNA"/>
</dbReference>
<keyword evidence="1" id="KW-1133">Transmembrane helix</keyword>
<keyword evidence="1" id="KW-0472">Membrane</keyword>
<evidence type="ECO:0000313" key="2">
    <source>
        <dbReference type="EMBL" id="JAE35899.1"/>
    </source>
</evidence>
<name>A0A0A9HJ95_ARUDO</name>
<organism evidence="2">
    <name type="scientific">Arundo donax</name>
    <name type="common">Giant reed</name>
    <name type="synonym">Donax arundinaceus</name>
    <dbReference type="NCBI Taxonomy" id="35708"/>
    <lineage>
        <taxon>Eukaryota</taxon>
        <taxon>Viridiplantae</taxon>
        <taxon>Streptophyta</taxon>
        <taxon>Embryophyta</taxon>
        <taxon>Tracheophyta</taxon>
        <taxon>Spermatophyta</taxon>
        <taxon>Magnoliopsida</taxon>
        <taxon>Liliopsida</taxon>
        <taxon>Poales</taxon>
        <taxon>Poaceae</taxon>
        <taxon>PACMAD clade</taxon>
        <taxon>Arundinoideae</taxon>
        <taxon>Arundineae</taxon>
        <taxon>Arundo</taxon>
    </lineage>
</organism>
<sequence>MGSLGAWQDTLQTPFMFIIVVASFSLLGLILYLPGDCQCCVMSCD</sequence>